<dbReference type="SUPFAM" id="SSF51182">
    <property type="entry name" value="RmlC-like cupins"/>
    <property type="match status" value="1"/>
</dbReference>
<comment type="caution">
    <text evidence="1">The sequence shown here is derived from an EMBL/GenBank/DDBJ whole genome shotgun (WGS) entry which is preliminary data.</text>
</comment>
<protein>
    <submittedName>
        <fullName evidence="1">Uncharacterized protein</fullName>
    </submittedName>
</protein>
<dbReference type="AlphaFoldDB" id="A0A2N7LGL1"/>
<organism evidence="1 2">
    <name type="scientific">Enterovibrio norvegicus</name>
    <dbReference type="NCBI Taxonomy" id="188144"/>
    <lineage>
        <taxon>Bacteria</taxon>
        <taxon>Pseudomonadati</taxon>
        <taxon>Pseudomonadota</taxon>
        <taxon>Gammaproteobacteria</taxon>
        <taxon>Vibrionales</taxon>
        <taxon>Vibrionaceae</taxon>
        <taxon>Enterovibrio</taxon>
    </lineage>
</organism>
<evidence type="ECO:0000313" key="2">
    <source>
        <dbReference type="Proteomes" id="UP000235387"/>
    </source>
</evidence>
<dbReference type="Proteomes" id="UP000235387">
    <property type="component" value="Unassembled WGS sequence"/>
</dbReference>
<proteinExistence type="predicted"/>
<dbReference type="Gene3D" id="2.60.120.10">
    <property type="entry name" value="Jelly Rolls"/>
    <property type="match status" value="1"/>
</dbReference>
<dbReference type="InterPro" id="IPR031723">
    <property type="entry name" value="DMSP_lyase"/>
</dbReference>
<dbReference type="InterPro" id="IPR011051">
    <property type="entry name" value="RmlC_Cupin_sf"/>
</dbReference>
<sequence length="208" mass="23757">MTFGKKKAMRMDNNAEHLLRLIKTYLSHFDDEHIVRFRAALPDENHIKSLPLESHWLPVSEQIQHVGATAPQTSAIVSFIQMHANTFAWRQPYKTGQLPDEFLEGSAWFPIADRQGPFVFDQGLVEIMLLDRGVTYPRHHHEPEEMYLVLGGDVYWEANGMEGSPAWKRAGDCIYHPSHQPHQLQAGADPVLILSLWRGGGFEMPNIH</sequence>
<accession>A0A2N7LGL1</accession>
<dbReference type="EMBL" id="MDAL01000002">
    <property type="protein sequence ID" value="PMN94698.1"/>
    <property type="molecule type" value="Genomic_DNA"/>
</dbReference>
<dbReference type="Pfam" id="PF16867">
    <property type="entry name" value="DMSP_lyase"/>
    <property type="match status" value="1"/>
</dbReference>
<evidence type="ECO:0000313" key="1">
    <source>
        <dbReference type="EMBL" id="PMN94698.1"/>
    </source>
</evidence>
<reference evidence="2" key="1">
    <citation type="submission" date="2016-07" db="EMBL/GenBank/DDBJ databases">
        <title>Nontailed viruses are major unrecognized killers of bacteria in the ocean.</title>
        <authorList>
            <person name="Kauffman K."/>
            <person name="Hussain F."/>
            <person name="Yang J."/>
            <person name="Arevalo P."/>
            <person name="Brown J."/>
            <person name="Cutler M."/>
            <person name="Kelly L."/>
            <person name="Polz M.F."/>
        </authorList>
    </citation>
    <scope>NUCLEOTIDE SEQUENCE [LARGE SCALE GENOMIC DNA]</scope>
    <source>
        <strain evidence="2">10N.261.45.A10</strain>
    </source>
</reference>
<gene>
    <name evidence="1" type="ORF">BCT23_01320</name>
</gene>
<dbReference type="InterPro" id="IPR014710">
    <property type="entry name" value="RmlC-like_jellyroll"/>
</dbReference>
<dbReference type="GO" id="GO:0047869">
    <property type="term" value="F:dimethylpropiothetin dethiomethylase activity"/>
    <property type="evidence" value="ECO:0007669"/>
    <property type="project" value="InterPro"/>
</dbReference>
<name>A0A2N7LGL1_9GAMM</name>